<name>A0AAU7YLE5_9RICK</name>
<evidence type="ECO:0000313" key="2">
    <source>
        <dbReference type="EMBL" id="XCA34004.1"/>
    </source>
</evidence>
<keyword evidence="1" id="KW-0812">Transmembrane</keyword>
<accession>A0AAU7YLE5</accession>
<feature type="transmembrane region" description="Helical" evidence="1">
    <location>
        <begin position="33"/>
        <end position="53"/>
    </location>
</feature>
<evidence type="ECO:0000256" key="1">
    <source>
        <dbReference type="SAM" id="Phobius"/>
    </source>
</evidence>
<keyword evidence="1" id="KW-0472">Membrane</keyword>
<sequence length="99" mass="10056">MSGFLDHESRKNLVKSSFISSAEAPENFCPRKLAVISVAAITCALALYFLAPLIIGSSAGIGTQLALGAVGAVVGGGIGILTNVAIDQCYVNSATQKAD</sequence>
<proteinExistence type="predicted"/>
<dbReference type="AlphaFoldDB" id="A0AAU7YLE5"/>
<keyword evidence="1" id="KW-1133">Transmembrane helix</keyword>
<dbReference type="EMBL" id="CP158587">
    <property type="protein sequence ID" value="XCA34004.1"/>
    <property type="molecule type" value="Genomic_DNA"/>
</dbReference>
<organism evidence="2">
    <name type="scientific">Wolbachia endosymbiont of Oeneis ivallda</name>
    <dbReference type="NCBI Taxonomy" id="3171168"/>
    <lineage>
        <taxon>Bacteria</taxon>
        <taxon>Pseudomonadati</taxon>
        <taxon>Pseudomonadota</taxon>
        <taxon>Alphaproteobacteria</taxon>
        <taxon>Rickettsiales</taxon>
        <taxon>Anaplasmataceae</taxon>
        <taxon>Wolbachieae</taxon>
        <taxon>Wolbachia</taxon>
    </lineage>
</organism>
<protein>
    <submittedName>
        <fullName evidence="2">Uncharacterized protein</fullName>
    </submittedName>
</protein>
<gene>
    <name evidence="2" type="ORF">ABS861_00870</name>
</gene>
<feature type="transmembrane region" description="Helical" evidence="1">
    <location>
        <begin position="65"/>
        <end position="86"/>
    </location>
</feature>
<reference evidence="2" key="1">
    <citation type="submission" date="2024-06" db="EMBL/GenBank/DDBJ databases">
        <title>Genome assembly of the Oeneis chryxus ivallda.</title>
        <authorList>
            <person name="MacDonald Z."/>
            <person name="Shaffer H.B."/>
            <person name="Gillespie T."/>
            <person name="Marimuthu M.P.A."/>
            <person name="Nguyen O."/>
            <person name="Fairbairn C.W."/>
            <person name="Seligmann W.E."/>
            <person name="Escalona M."/>
            <person name="Miller C."/>
            <person name="Toffelmier E."/>
        </authorList>
    </citation>
    <scope>NUCLEOTIDE SEQUENCE</scope>
    <source>
        <strain evidence="2">CCGP_102_HBS-TG_Oc004</strain>
    </source>
</reference>